<evidence type="ECO:0000313" key="1">
    <source>
        <dbReference type="EMBL" id="QFR56295.1"/>
    </source>
</evidence>
<name>A0A5P8PI23_9CAUD</name>
<dbReference type="Proteomes" id="UP000325623">
    <property type="component" value="Segment"/>
</dbReference>
<sequence length="79" mass="9234">MKAYNWKDKFVGTKIYGYNNGYFGRLASHDAKIIIASGENWVVALEEFTDDEPLFASFNSAEEMEELIKEWMEEDKENE</sequence>
<reference evidence="1 2" key="1">
    <citation type="submission" date="2019-07" db="EMBL/GenBank/DDBJ databases">
        <authorList>
            <person name="Tomko B.E."/>
            <person name="Krukonis G.P."/>
            <person name="Delesalle V.A."/>
        </authorList>
    </citation>
    <scope>NUCLEOTIDE SEQUENCE [LARGE SCALE GENOMIC DNA]</scope>
</reference>
<protein>
    <submittedName>
        <fullName evidence="1">Uncharacterized protein</fullName>
    </submittedName>
</protein>
<accession>A0A5P8PI23</accession>
<gene>
    <name evidence="1" type="primary">82</name>
    <name evidence="1" type="ORF">000TH010_82</name>
</gene>
<proteinExistence type="predicted"/>
<evidence type="ECO:0000313" key="2">
    <source>
        <dbReference type="Proteomes" id="UP000325623"/>
    </source>
</evidence>
<dbReference type="KEGG" id="vg:77850617"/>
<dbReference type="RefSeq" id="YP_010644393.1">
    <property type="nucleotide sequence ID" value="NC_070624.1"/>
</dbReference>
<keyword evidence="2" id="KW-1185">Reference proteome</keyword>
<organism evidence="1 2">
    <name type="scientific">Bacillus phage 000TH010</name>
    <dbReference type="NCBI Taxonomy" id="2601652"/>
    <lineage>
        <taxon>Viruses</taxon>
        <taxon>Duplodnaviria</taxon>
        <taxon>Heunggongvirae</taxon>
        <taxon>Uroviricota</taxon>
        <taxon>Caudoviricetes</taxon>
        <taxon>Trautnerviridae</taxon>
        <taxon>Polsinellivirinae</taxon>
        <taxon>Rivavirus</taxon>
        <taxon>Rivavirus rv000TH010</taxon>
    </lineage>
</organism>
<dbReference type="EMBL" id="MN176219">
    <property type="protein sequence ID" value="QFR56295.1"/>
    <property type="molecule type" value="Genomic_DNA"/>
</dbReference>
<dbReference type="GeneID" id="77850617"/>